<accession>A0AA38X0W8</accession>
<comment type="caution">
    <text evidence="1">The sequence shown here is derived from an EMBL/GenBank/DDBJ whole genome shotgun (WGS) entry which is preliminary data.</text>
</comment>
<dbReference type="Proteomes" id="UP001172673">
    <property type="component" value="Unassembled WGS sequence"/>
</dbReference>
<protein>
    <submittedName>
        <fullName evidence="1">Uncharacterized protein</fullName>
    </submittedName>
</protein>
<proteinExistence type="predicted"/>
<organism evidence="1 2">
    <name type="scientific">Cladophialophora chaetospira</name>
    <dbReference type="NCBI Taxonomy" id="386627"/>
    <lineage>
        <taxon>Eukaryota</taxon>
        <taxon>Fungi</taxon>
        <taxon>Dikarya</taxon>
        <taxon>Ascomycota</taxon>
        <taxon>Pezizomycotina</taxon>
        <taxon>Eurotiomycetes</taxon>
        <taxon>Chaetothyriomycetidae</taxon>
        <taxon>Chaetothyriales</taxon>
        <taxon>Herpotrichiellaceae</taxon>
        <taxon>Cladophialophora</taxon>
    </lineage>
</organism>
<keyword evidence="2" id="KW-1185">Reference proteome</keyword>
<sequence>MKYAMAEQDAFKGKLRFVRLLRTLCGEQAREATQDPDHDSVHDEGAYNATNEAGADYVLRSAKRLEEDLGSSLLPSRQTLLSDTLWLVAYLILGNENLTRLGTDFSALIAGLSGEGLLHNAPDGQQTVGCWPSTMQRETSDMPTPTLSLTPERESDVKKLLDMRDLPTSNLLEDSVLAHPAPFVDLAGTLKMLFTEGGQGYIITRRTDLATLECLQALLYFVASLPQSTYEL</sequence>
<dbReference type="EMBL" id="JAPDRK010000018">
    <property type="protein sequence ID" value="KAJ9604749.1"/>
    <property type="molecule type" value="Genomic_DNA"/>
</dbReference>
<gene>
    <name evidence="1" type="ORF">H2200_010863</name>
</gene>
<dbReference type="AlphaFoldDB" id="A0AA38X0W8"/>
<name>A0AA38X0W8_9EURO</name>
<reference evidence="1" key="1">
    <citation type="submission" date="2022-10" db="EMBL/GenBank/DDBJ databases">
        <title>Culturing micro-colonial fungi from biological soil crusts in the Mojave desert and describing Neophaeococcomyces mojavensis, and introducing the new genera and species Taxawa tesnikishii.</title>
        <authorList>
            <person name="Kurbessoian T."/>
            <person name="Stajich J.E."/>
        </authorList>
    </citation>
    <scope>NUCLEOTIDE SEQUENCE</scope>
    <source>
        <strain evidence="1">TK_41</strain>
    </source>
</reference>
<evidence type="ECO:0000313" key="1">
    <source>
        <dbReference type="EMBL" id="KAJ9604749.1"/>
    </source>
</evidence>
<evidence type="ECO:0000313" key="2">
    <source>
        <dbReference type="Proteomes" id="UP001172673"/>
    </source>
</evidence>